<name>A0A379E974_9PORP</name>
<dbReference type="Pfam" id="PF00196">
    <property type="entry name" value="GerE"/>
    <property type="match status" value="1"/>
</dbReference>
<dbReference type="InterPro" id="IPR016032">
    <property type="entry name" value="Sig_transdc_resp-reg_C-effctor"/>
</dbReference>
<gene>
    <name evidence="5" type="primary">vraR</name>
    <name evidence="5" type="ORF">NCTC11632_01019</name>
</gene>
<evidence type="ECO:0000313" key="6">
    <source>
        <dbReference type="Proteomes" id="UP000254156"/>
    </source>
</evidence>
<dbReference type="EMBL" id="UGTF01000002">
    <property type="protein sequence ID" value="SUB88932.1"/>
    <property type="molecule type" value="Genomic_DNA"/>
</dbReference>
<proteinExistence type="predicted"/>
<evidence type="ECO:0000256" key="2">
    <source>
        <dbReference type="ARBA" id="ARBA00023125"/>
    </source>
</evidence>
<dbReference type="SMART" id="SM00421">
    <property type="entry name" value="HTH_LUXR"/>
    <property type="match status" value="1"/>
</dbReference>
<organism evidence="5 6">
    <name type="scientific">Porphyromonas macacae</name>
    <dbReference type="NCBI Taxonomy" id="28115"/>
    <lineage>
        <taxon>Bacteria</taxon>
        <taxon>Pseudomonadati</taxon>
        <taxon>Bacteroidota</taxon>
        <taxon>Bacteroidia</taxon>
        <taxon>Bacteroidales</taxon>
        <taxon>Porphyromonadaceae</taxon>
        <taxon>Porphyromonas</taxon>
    </lineage>
</organism>
<keyword evidence="1" id="KW-0805">Transcription regulation</keyword>
<evidence type="ECO:0000256" key="3">
    <source>
        <dbReference type="ARBA" id="ARBA00023163"/>
    </source>
</evidence>
<dbReference type="Proteomes" id="UP000254156">
    <property type="component" value="Unassembled WGS sequence"/>
</dbReference>
<dbReference type="InterPro" id="IPR000792">
    <property type="entry name" value="Tscrpt_reg_LuxR_C"/>
</dbReference>
<dbReference type="RefSeq" id="WP_235304061.1">
    <property type="nucleotide sequence ID" value="NZ_JRFB01000003.1"/>
</dbReference>
<dbReference type="PANTHER" id="PTHR44688:SF16">
    <property type="entry name" value="DNA-BINDING TRANSCRIPTIONAL ACTIVATOR DEVR_DOSR"/>
    <property type="match status" value="1"/>
</dbReference>
<dbReference type="InterPro" id="IPR036388">
    <property type="entry name" value="WH-like_DNA-bd_sf"/>
</dbReference>
<dbReference type="GO" id="GO:0003677">
    <property type="term" value="F:DNA binding"/>
    <property type="evidence" value="ECO:0007669"/>
    <property type="project" value="UniProtKB-KW"/>
</dbReference>
<keyword evidence="3" id="KW-0804">Transcription</keyword>
<protein>
    <submittedName>
        <fullName evidence="5">Response regulator protein vraR</fullName>
    </submittedName>
</protein>
<dbReference type="PRINTS" id="PR00038">
    <property type="entry name" value="HTHLUXR"/>
</dbReference>
<evidence type="ECO:0000259" key="4">
    <source>
        <dbReference type="PROSITE" id="PS50043"/>
    </source>
</evidence>
<reference evidence="5 6" key="1">
    <citation type="submission" date="2018-06" db="EMBL/GenBank/DDBJ databases">
        <authorList>
            <consortium name="Pathogen Informatics"/>
            <person name="Doyle S."/>
        </authorList>
    </citation>
    <scope>NUCLEOTIDE SEQUENCE [LARGE SCALE GENOMIC DNA]</scope>
    <source>
        <strain evidence="5 6">NCTC11632</strain>
    </source>
</reference>
<keyword evidence="2" id="KW-0238">DNA-binding</keyword>
<feature type="domain" description="HTH luxR-type" evidence="4">
    <location>
        <begin position="130"/>
        <end position="195"/>
    </location>
</feature>
<evidence type="ECO:0000313" key="5">
    <source>
        <dbReference type="EMBL" id="SUB88932.1"/>
    </source>
</evidence>
<dbReference type="AlphaFoldDB" id="A0A379E974"/>
<dbReference type="Gene3D" id="1.10.10.10">
    <property type="entry name" value="Winged helix-like DNA-binding domain superfamily/Winged helix DNA-binding domain"/>
    <property type="match status" value="1"/>
</dbReference>
<sequence>MNMTKIIKVTIVEPSEVIRVGLETMLKRLTQYRISIVNENIEDGDFNEKAIENDSDIYILNPLLCGLSPQDLNIPSEAKTLALVSQSISNSLYKKYDGVLNAMSLTTGELQQQIETLLQSPQSDDTSPAGNSEGEALTPREKEIVICVVKGLTNKEIAKELFLSTHTVITHRRNISKKLQIHSASGLTIYAIVNKLVELDEINS</sequence>
<dbReference type="PROSITE" id="PS00622">
    <property type="entry name" value="HTH_LUXR_1"/>
    <property type="match status" value="1"/>
</dbReference>
<dbReference type="SUPFAM" id="SSF46894">
    <property type="entry name" value="C-terminal effector domain of the bipartite response regulators"/>
    <property type="match status" value="1"/>
</dbReference>
<dbReference type="GO" id="GO:0006355">
    <property type="term" value="P:regulation of DNA-templated transcription"/>
    <property type="evidence" value="ECO:0007669"/>
    <property type="project" value="InterPro"/>
</dbReference>
<dbReference type="PANTHER" id="PTHR44688">
    <property type="entry name" value="DNA-BINDING TRANSCRIPTIONAL ACTIVATOR DEVR_DOSR"/>
    <property type="match status" value="1"/>
</dbReference>
<evidence type="ECO:0000256" key="1">
    <source>
        <dbReference type="ARBA" id="ARBA00023015"/>
    </source>
</evidence>
<dbReference type="PROSITE" id="PS50043">
    <property type="entry name" value="HTH_LUXR_2"/>
    <property type="match status" value="1"/>
</dbReference>
<accession>A0A379E974</accession>
<dbReference type="CDD" id="cd06170">
    <property type="entry name" value="LuxR_C_like"/>
    <property type="match status" value="1"/>
</dbReference>